<protein>
    <submittedName>
        <fullName evidence="3">C-5 cytosine-specific DNA methylase</fullName>
    </submittedName>
</protein>
<dbReference type="SUPFAM" id="SSF53335">
    <property type="entry name" value="S-adenosyl-L-methionine-dependent methyltransferases"/>
    <property type="match status" value="1"/>
</dbReference>
<evidence type="ECO:0000256" key="1">
    <source>
        <dbReference type="ARBA" id="ARBA00022603"/>
    </source>
</evidence>
<accession>A0A8S5VMG3</accession>
<organism evidence="3">
    <name type="scientific">Ackermannviridae sp</name>
    <dbReference type="NCBI Taxonomy" id="2831612"/>
    <lineage>
        <taxon>Viruses</taxon>
        <taxon>Duplodnaviria</taxon>
        <taxon>Heunggongvirae</taxon>
        <taxon>Uroviricota</taxon>
        <taxon>Caudoviricetes</taxon>
        <taxon>Pantevenvirales</taxon>
        <taxon>Ackermannviridae</taxon>
    </lineage>
</organism>
<keyword evidence="2" id="KW-0808">Transferase</keyword>
<dbReference type="InterPro" id="IPR001525">
    <property type="entry name" value="C5_MeTfrase"/>
</dbReference>
<sequence>MKHKILAVCGGNGSWLYPMKDNLTGNIESRSLFHTQNNIQWNRNFEGIPFYKKPEEVFDFPDVIVGAPDCGSSSMMALTRAKEFSNPLDNDSFAMFFDQIKTYKPSIFFMENLPKAKYSVKEIKWLSEEYHLHYLTGSVLKFGNSQVGRIRLIVMGIRKDFPVNHKLIWKHITKFKEHKPKTTGILLKGLKSNNHSIPWGHITELINSEVTMYAGFKMTLSEVRRYWIDHPNEKRFIASKRKYSSAPGVYRNLKHSYPQVARKSNRQFNPDGYQMSPRELARIQGIPDEFIIHAERENINYWINKGRTTVAKCPPYEVGTWIKQSLEWIFRHKKFI</sequence>
<dbReference type="GO" id="GO:0008168">
    <property type="term" value="F:methyltransferase activity"/>
    <property type="evidence" value="ECO:0007669"/>
    <property type="project" value="UniProtKB-KW"/>
</dbReference>
<reference evidence="3" key="1">
    <citation type="journal article" date="2021" name="Proc. Natl. Acad. Sci. U.S.A.">
        <title>A Catalog of Tens of Thousands of Viruses from Human Metagenomes Reveals Hidden Associations with Chronic Diseases.</title>
        <authorList>
            <person name="Tisza M.J."/>
            <person name="Buck C.B."/>
        </authorList>
    </citation>
    <scope>NUCLEOTIDE SEQUENCE</scope>
    <source>
        <strain evidence="3">Ctnaj7</strain>
    </source>
</reference>
<dbReference type="GO" id="GO:0032259">
    <property type="term" value="P:methylation"/>
    <property type="evidence" value="ECO:0007669"/>
    <property type="project" value="UniProtKB-KW"/>
</dbReference>
<dbReference type="Gene3D" id="3.90.120.10">
    <property type="entry name" value="DNA Methylase, subunit A, domain 2"/>
    <property type="match status" value="1"/>
</dbReference>
<keyword evidence="1 3" id="KW-0489">Methyltransferase</keyword>
<evidence type="ECO:0000313" key="3">
    <source>
        <dbReference type="EMBL" id="DAG92274.1"/>
    </source>
</evidence>
<name>A0A8S5VMG3_9CAUD</name>
<evidence type="ECO:0000256" key="2">
    <source>
        <dbReference type="ARBA" id="ARBA00022679"/>
    </source>
</evidence>
<dbReference type="Pfam" id="PF00145">
    <property type="entry name" value="DNA_methylase"/>
    <property type="match status" value="1"/>
</dbReference>
<dbReference type="Gene3D" id="3.40.50.150">
    <property type="entry name" value="Vaccinia Virus protein VP39"/>
    <property type="match status" value="1"/>
</dbReference>
<proteinExistence type="predicted"/>
<dbReference type="InterPro" id="IPR029063">
    <property type="entry name" value="SAM-dependent_MTases_sf"/>
</dbReference>
<dbReference type="EMBL" id="BK035305">
    <property type="protein sequence ID" value="DAG92274.1"/>
    <property type="molecule type" value="Genomic_DNA"/>
</dbReference>